<dbReference type="Proteomes" id="UP000327013">
    <property type="component" value="Chromosome 1"/>
</dbReference>
<evidence type="ECO:0000313" key="2">
    <source>
        <dbReference type="Proteomes" id="UP000327013"/>
    </source>
</evidence>
<accession>A0A5N6QF38</accession>
<dbReference type="AlphaFoldDB" id="A0A5N6QF38"/>
<keyword evidence="2" id="KW-1185">Reference proteome</keyword>
<evidence type="ECO:0000313" key="1">
    <source>
        <dbReference type="EMBL" id="KAE7996790.1"/>
    </source>
</evidence>
<dbReference type="EMBL" id="CM017321">
    <property type="protein sequence ID" value="KAE7996790.1"/>
    <property type="molecule type" value="Genomic_DNA"/>
</dbReference>
<sequence>MEREIDLEKRTKETEKKREKDCCRLEAGMRVKLLPFPVYLFGSSVNDSALCNLTE</sequence>
<gene>
    <name evidence="1" type="ORF">FH972_001481</name>
</gene>
<proteinExistence type="predicted"/>
<reference evidence="1 2" key="1">
    <citation type="submission" date="2019-06" db="EMBL/GenBank/DDBJ databases">
        <title>A chromosomal-level reference genome of Carpinus fangiana (Coryloideae, Betulaceae).</title>
        <authorList>
            <person name="Yang X."/>
            <person name="Wang Z."/>
            <person name="Zhang L."/>
            <person name="Hao G."/>
            <person name="Liu J."/>
            <person name="Yang Y."/>
        </authorList>
    </citation>
    <scope>NUCLEOTIDE SEQUENCE [LARGE SCALE GENOMIC DNA]</scope>
    <source>
        <strain evidence="1">Cfa_2016G</strain>
        <tissue evidence="1">Leaf</tissue>
    </source>
</reference>
<name>A0A5N6QF38_9ROSI</name>
<protein>
    <submittedName>
        <fullName evidence="1">Uncharacterized protein</fullName>
    </submittedName>
</protein>
<organism evidence="1 2">
    <name type="scientific">Carpinus fangiana</name>
    <dbReference type="NCBI Taxonomy" id="176857"/>
    <lineage>
        <taxon>Eukaryota</taxon>
        <taxon>Viridiplantae</taxon>
        <taxon>Streptophyta</taxon>
        <taxon>Embryophyta</taxon>
        <taxon>Tracheophyta</taxon>
        <taxon>Spermatophyta</taxon>
        <taxon>Magnoliopsida</taxon>
        <taxon>eudicotyledons</taxon>
        <taxon>Gunneridae</taxon>
        <taxon>Pentapetalae</taxon>
        <taxon>rosids</taxon>
        <taxon>fabids</taxon>
        <taxon>Fagales</taxon>
        <taxon>Betulaceae</taxon>
        <taxon>Carpinus</taxon>
    </lineage>
</organism>